<protein>
    <submittedName>
        <fullName evidence="3">Piso0_003065 protein</fullName>
    </submittedName>
</protein>
<dbReference type="InterPro" id="IPR057207">
    <property type="entry name" value="FBXL15_LRR"/>
</dbReference>
<dbReference type="GO" id="GO:0031146">
    <property type="term" value="P:SCF-dependent proteasomal ubiquitin-dependent protein catabolic process"/>
    <property type="evidence" value="ECO:0007669"/>
    <property type="project" value="TreeGrafter"/>
</dbReference>
<dbReference type="Pfam" id="PF25372">
    <property type="entry name" value="DUF7885"/>
    <property type="match status" value="2"/>
</dbReference>
<dbReference type="InterPro" id="IPR032675">
    <property type="entry name" value="LRR_dom_sf"/>
</dbReference>
<dbReference type="InterPro" id="IPR006553">
    <property type="entry name" value="Leu-rich_rpt_Cys-con_subtyp"/>
</dbReference>
<dbReference type="SUPFAM" id="SSF81383">
    <property type="entry name" value="F-box domain"/>
    <property type="match status" value="1"/>
</dbReference>
<evidence type="ECO:0000313" key="5">
    <source>
        <dbReference type="Proteomes" id="UP000005222"/>
    </source>
</evidence>
<dbReference type="Gene3D" id="1.20.1280.50">
    <property type="match status" value="1"/>
</dbReference>
<feature type="domain" description="F-box" evidence="2">
    <location>
        <begin position="92"/>
        <end position="148"/>
    </location>
</feature>
<reference evidence="5" key="2">
    <citation type="journal article" date="2012" name="G3 (Bethesda)">
        <title>Pichia sorbitophila, an interspecies yeast hybrid reveals early steps of genome resolution following polyploidization.</title>
        <authorList>
            <person name="Leh Louis V."/>
            <person name="Despons L."/>
            <person name="Friedrich A."/>
            <person name="Martin T."/>
            <person name="Durrens P."/>
            <person name="Casaregola S."/>
            <person name="Neuveglise C."/>
            <person name="Fairhead C."/>
            <person name="Marck C."/>
            <person name="Cruz J.A."/>
            <person name="Straub M.L."/>
            <person name="Kugler V."/>
            <person name="Sacerdot C."/>
            <person name="Uzunov Z."/>
            <person name="Thierry A."/>
            <person name="Weiss S."/>
            <person name="Bleykasten C."/>
            <person name="De Montigny J."/>
            <person name="Jacques N."/>
            <person name="Jung P."/>
            <person name="Lemaire M."/>
            <person name="Mallet S."/>
            <person name="Morel G."/>
            <person name="Richard G.F."/>
            <person name="Sarkar A."/>
            <person name="Savel G."/>
            <person name="Schacherer J."/>
            <person name="Seret M.L."/>
            <person name="Talla E."/>
            <person name="Samson G."/>
            <person name="Jubin C."/>
            <person name="Poulain J."/>
            <person name="Vacherie B."/>
            <person name="Barbe V."/>
            <person name="Pelletier E."/>
            <person name="Sherman D.J."/>
            <person name="Westhof E."/>
            <person name="Weissenbach J."/>
            <person name="Baret P.V."/>
            <person name="Wincker P."/>
            <person name="Gaillardin C."/>
            <person name="Dujon B."/>
            <person name="Souciet J.L."/>
        </authorList>
    </citation>
    <scope>NUCLEOTIDE SEQUENCE [LARGE SCALE GENOMIC DNA]</scope>
    <source>
        <strain evidence="5">ATCC MYA-4447 / BCRC 22081 / CBS 7064 / NBRC 10061 / NRRL Y-12695</strain>
    </source>
</reference>
<dbReference type="InParanoid" id="G8YK92"/>
<dbReference type="STRING" id="559304.G8YK92"/>
<proteinExistence type="predicted"/>
<name>G8YK92_PICSO</name>
<evidence type="ECO:0000313" key="4">
    <source>
        <dbReference type="EMBL" id="CCE80737.1"/>
    </source>
</evidence>
<evidence type="ECO:0000313" key="3">
    <source>
        <dbReference type="EMBL" id="CCE79972.1"/>
    </source>
</evidence>
<feature type="compositionally biased region" description="Polar residues" evidence="1">
    <location>
        <begin position="1"/>
        <end position="11"/>
    </location>
</feature>
<dbReference type="Pfam" id="PF12937">
    <property type="entry name" value="F-box-like"/>
    <property type="match status" value="1"/>
</dbReference>
<dbReference type="SUPFAM" id="SSF52047">
    <property type="entry name" value="RNI-like"/>
    <property type="match status" value="1"/>
</dbReference>
<dbReference type="GO" id="GO:0019005">
    <property type="term" value="C:SCF ubiquitin ligase complex"/>
    <property type="evidence" value="ECO:0007669"/>
    <property type="project" value="TreeGrafter"/>
</dbReference>
<sequence>MSSPGSMSEDVNNVPEHIGNNAFNRDVRPTESDEQMVRQSAGRSGNDHRPGLEFQMDNDSNDDYQDLRNAIIKRKSSAFVYRNEIQKLNYANSLLLKLPTEILLQIFHYLERKDLFMLLTVCHEFADLIIEILWFRPNMQIDSSFKKIREVMELPRHKTHWDYRTYIKRLNLSFMTKLVDDQLLYSFVGCPKLERLTLVNCTKLTRHSISAVLQNCDRLQSIDLTGVSDIHDDIILALANHCPRLQGLYAPGCGQVSEGAILKLLKSCPMLKRVKFNGSSNITDEVIKAMYENCKSLVEIDLHNCPNVTDKFLRLIFLHLSQLREFRISSAPGITDGLLDLLPDEFCLEKLRIVDLTSCNAITDKLVEKLVKCAPRLRNIVLSKCMQISDASLRALSQLGRSLHYIHLGHCALITDFGVASLVRSCHRIQYIDLACCSQLTDWTLVELSSLPKLRRIGLVKCSLISDSGILELVRRRGDHDCLERVHLSYCTNLTIGPIYLLLNNCPKLTHLSLTGIAAFLRREITQYCRDPPPDFNESQKSSFCVFSGQGVAQLRNHLNQMIQGRAYLLEHGDVNPLFQERRRYVHDNNDLEEDELNVWARQRGLGFLQENPEANHDVSDVSGEVFRELNEGSMGPEEMREHFQRLIRNHHEQRLIQRHIAEQSEGIQARLHNQNRNIQNAPQLIQPAVFPNRENNPSFAGETEGEDVEMQPVDLFPSNQNA</sequence>
<reference evidence="3" key="1">
    <citation type="submission" date="2011-10" db="EMBL/GenBank/DDBJ databases">
        <authorList>
            <person name="Genoscope - CEA"/>
        </authorList>
    </citation>
    <scope>NUCLEOTIDE SEQUENCE</scope>
</reference>
<dbReference type="PANTHER" id="PTHR13318">
    <property type="entry name" value="PARTNER OF PAIRED, ISOFORM B-RELATED"/>
    <property type="match status" value="1"/>
</dbReference>
<feature type="region of interest" description="Disordered" evidence="1">
    <location>
        <begin position="690"/>
        <end position="723"/>
    </location>
</feature>
<evidence type="ECO:0000256" key="1">
    <source>
        <dbReference type="SAM" id="MobiDB-lite"/>
    </source>
</evidence>
<dbReference type="EMBL" id="FO082053">
    <property type="protein sequence ID" value="CCE79972.1"/>
    <property type="molecule type" value="Genomic_DNA"/>
</dbReference>
<dbReference type="CDD" id="cd09917">
    <property type="entry name" value="F-box_SF"/>
    <property type="match status" value="1"/>
</dbReference>
<evidence type="ECO:0000259" key="2">
    <source>
        <dbReference type="PROSITE" id="PS50181"/>
    </source>
</evidence>
<organism evidence="3 5">
    <name type="scientific">Pichia sorbitophila (strain ATCC MYA-4447 / BCRC 22081 / CBS 7064 / NBRC 10061 / NRRL Y-12695)</name>
    <name type="common">Hybrid yeast</name>
    <dbReference type="NCBI Taxonomy" id="559304"/>
    <lineage>
        <taxon>Eukaryota</taxon>
        <taxon>Fungi</taxon>
        <taxon>Dikarya</taxon>
        <taxon>Ascomycota</taxon>
        <taxon>Saccharomycotina</taxon>
        <taxon>Pichiomycetes</taxon>
        <taxon>Debaryomycetaceae</taxon>
        <taxon>Millerozyma</taxon>
    </lineage>
</organism>
<dbReference type="InterPro" id="IPR036047">
    <property type="entry name" value="F-box-like_dom_sf"/>
</dbReference>
<dbReference type="AlphaFoldDB" id="G8YK92"/>
<dbReference type="PROSITE" id="PS50181">
    <property type="entry name" value="FBOX"/>
    <property type="match status" value="1"/>
</dbReference>
<dbReference type="Proteomes" id="UP000005222">
    <property type="component" value="Chromosome G"/>
</dbReference>
<dbReference type="HOGENOM" id="CLU_010840_2_1_1"/>
<accession>G8YK92</accession>
<dbReference type="SMART" id="SM00367">
    <property type="entry name" value="LRR_CC"/>
    <property type="match status" value="10"/>
</dbReference>
<dbReference type="Proteomes" id="UP000005222">
    <property type="component" value="Chromosome H"/>
</dbReference>
<gene>
    <name evidence="3" type="primary">Piso0_003065</name>
    <name evidence="3" type="ORF">GNLVRS01_PISO0G04120g</name>
    <name evidence="4" type="ORF">GNLVRS01_PISO0H04121g</name>
</gene>
<dbReference type="Gene3D" id="3.80.10.10">
    <property type="entry name" value="Ribonuclease Inhibitor"/>
    <property type="match status" value="4"/>
</dbReference>
<keyword evidence="5" id="KW-1185">Reference proteome</keyword>
<feature type="region of interest" description="Disordered" evidence="1">
    <location>
        <begin position="1"/>
        <end position="60"/>
    </location>
</feature>
<dbReference type="eggNOG" id="KOG1947">
    <property type="taxonomic scope" value="Eukaryota"/>
</dbReference>
<dbReference type="InterPro" id="IPR001810">
    <property type="entry name" value="F-box_dom"/>
</dbReference>
<dbReference type="OrthoDB" id="10257471at2759"/>
<dbReference type="EMBL" id="FO082052">
    <property type="protein sequence ID" value="CCE80737.1"/>
    <property type="molecule type" value="Genomic_DNA"/>
</dbReference>